<dbReference type="InterPro" id="IPR019775">
    <property type="entry name" value="WD40_repeat_CS"/>
</dbReference>
<evidence type="ECO:0000256" key="1">
    <source>
        <dbReference type="ARBA" id="ARBA00004906"/>
    </source>
</evidence>
<dbReference type="PROSITE" id="PS50082">
    <property type="entry name" value="WD_REPEATS_2"/>
    <property type="match status" value="2"/>
</dbReference>
<dbReference type="PROSITE" id="PS50294">
    <property type="entry name" value="WD_REPEATS_REGION"/>
    <property type="match status" value="2"/>
</dbReference>
<dbReference type="InterPro" id="IPR036322">
    <property type="entry name" value="WD40_repeat_dom_sf"/>
</dbReference>
<dbReference type="Proteomes" id="UP000326759">
    <property type="component" value="Unassembled WGS sequence"/>
</dbReference>
<dbReference type="OrthoDB" id="2096344at2759"/>
<dbReference type="Pfam" id="PF00400">
    <property type="entry name" value="WD40"/>
    <property type="match status" value="3"/>
</dbReference>
<feature type="repeat" description="WD" evidence="6">
    <location>
        <begin position="250"/>
        <end position="286"/>
    </location>
</feature>
<dbReference type="InterPro" id="IPR001680">
    <property type="entry name" value="WD40_rpt"/>
</dbReference>
<evidence type="ECO:0000313" key="9">
    <source>
        <dbReference type="Proteomes" id="UP000326759"/>
    </source>
</evidence>
<dbReference type="GO" id="GO:0043161">
    <property type="term" value="P:proteasome-mediated ubiquitin-dependent protein catabolic process"/>
    <property type="evidence" value="ECO:0007669"/>
    <property type="project" value="TreeGrafter"/>
</dbReference>
<organism evidence="8 9">
    <name type="scientific">Armadillidium nasatum</name>
    <dbReference type="NCBI Taxonomy" id="96803"/>
    <lineage>
        <taxon>Eukaryota</taxon>
        <taxon>Metazoa</taxon>
        <taxon>Ecdysozoa</taxon>
        <taxon>Arthropoda</taxon>
        <taxon>Crustacea</taxon>
        <taxon>Multicrustacea</taxon>
        <taxon>Malacostraca</taxon>
        <taxon>Eumalacostraca</taxon>
        <taxon>Peracarida</taxon>
        <taxon>Isopoda</taxon>
        <taxon>Oniscidea</taxon>
        <taxon>Crinocheta</taxon>
        <taxon>Armadillidiidae</taxon>
        <taxon>Armadillidium</taxon>
    </lineage>
</organism>
<dbReference type="SMART" id="SM00320">
    <property type="entry name" value="WD40"/>
    <property type="match status" value="5"/>
</dbReference>
<dbReference type="InterPro" id="IPR051865">
    <property type="entry name" value="WD-repeat_CDT2_adapter"/>
</dbReference>
<protein>
    <submittedName>
        <fullName evidence="8">Protein lethal(2)denticleless</fullName>
    </submittedName>
</protein>
<comment type="pathway">
    <text evidence="1">Protein modification; protein ubiquitination.</text>
</comment>
<sequence length="739" mass="83500">MATNCGQLCAPLLPKGQNSTHGGSEVPSTQSSNTGPLFPVIIDRKMEEDLNKTDHQDKNIIEYLKSLNKQSKRSNFLHQIQHKNNYKQEYSLRKWIENYGRKKYLLSFSCLSYDVHKNLLEQRSFSLRDLDFCSESPVYCSKFGESQNTKSILCLGYESGQIYLQKIRKKRKSDEIIVKTGHIDAVYDIAWIPNENSLLSASADSYIILWQLKNEDLFKVQTFFSGSSYVKSVSSNPWDRTSYARQPVKNSVKGLSFSEEHKIVSAGASDGKVKIWDLRKTYSTRKRLPHSLWNLSLPTYSGTTSMSLSPFKERIYVSCLNGKIYCFHITAPTIYPVAVYFGFSRYNIHCKSCVSPCGSYLLSGSGDAGAQIWSTNSPGCPIVSLSGHEELVTTVAWSEDDMFVTCDDIKYRIFKCDNASQINLEKKHEDIIGFAESMYEKCFFEESLSQKTGIESAECVTHGISLTKSTTEELVKKFHMRNFPDTLPQMCLTPSSSKSKSIGEKTPKTEEKGTLLSWLSSSKKTPNSNTDSLLVTPKSGKSPSKSITSKRRLSVLLEDNQENINEEDKKPALSPTKNILSERENRKNRLSTTAKMLKYDDLLEKRKKSESEVSDDDFELINDASHTKDSKFLSLGMDTACEEQKFYPYSGATTPVRSSSINPRTPSHLSPVNTCLLTSPTANLPNYVVDGRSPHNRGESPKIQKREVDWLTSLRKKNSFAKGMEHLIKNEKVKSNRKK</sequence>
<gene>
    <name evidence="8" type="primary">l(2)dtl</name>
    <name evidence="8" type="ORF">Anas_08709</name>
</gene>
<evidence type="ECO:0000256" key="6">
    <source>
        <dbReference type="PROSITE-ProRule" id="PRU00221"/>
    </source>
</evidence>
<dbReference type="GO" id="GO:0005634">
    <property type="term" value="C:nucleus"/>
    <property type="evidence" value="ECO:0007669"/>
    <property type="project" value="TreeGrafter"/>
</dbReference>
<feature type="region of interest" description="Disordered" evidence="7">
    <location>
        <begin position="16"/>
        <end position="37"/>
    </location>
</feature>
<proteinExistence type="inferred from homology"/>
<evidence type="ECO:0000256" key="5">
    <source>
        <dbReference type="ARBA" id="ARBA00038344"/>
    </source>
</evidence>
<evidence type="ECO:0000256" key="4">
    <source>
        <dbReference type="ARBA" id="ARBA00022786"/>
    </source>
</evidence>
<keyword evidence="4" id="KW-0833">Ubl conjugation pathway</keyword>
<dbReference type="GO" id="GO:0030674">
    <property type="term" value="F:protein-macromolecule adaptor activity"/>
    <property type="evidence" value="ECO:0007669"/>
    <property type="project" value="TreeGrafter"/>
</dbReference>
<dbReference type="PROSITE" id="PS00678">
    <property type="entry name" value="WD_REPEATS_1"/>
    <property type="match status" value="1"/>
</dbReference>
<evidence type="ECO:0000313" key="8">
    <source>
        <dbReference type="EMBL" id="KAB7499457.1"/>
    </source>
</evidence>
<dbReference type="Gene3D" id="2.130.10.10">
    <property type="entry name" value="YVTN repeat-like/Quinoprotein amine dehydrogenase"/>
    <property type="match status" value="2"/>
</dbReference>
<keyword evidence="9" id="KW-1185">Reference proteome</keyword>
<evidence type="ECO:0000256" key="3">
    <source>
        <dbReference type="ARBA" id="ARBA00022737"/>
    </source>
</evidence>
<feature type="compositionally biased region" description="Basic and acidic residues" evidence="7">
    <location>
        <begin position="501"/>
        <end position="513"/>
    </location>
</feature>
<keyword evidence="3" id="KW-0677">Repeat</keyword>
<accession>A0A5N5SZS9</accession>
<dbReference type="InterPro" id="IPR015943">
    <property type="entry name" value="WD40/YVTN_repeat-like_dom_sf"/>
</dbReference>
<feature type="region of interest" description="Disordered" evidence="7">
    <location>
        <begin position="489"/>
        <end position="587"/>
    </location>
</feature>
<dbReference type="AlphaFoldDB" id="A0A5N5SZS9"/>
<feature type="repeat" description="WD" evidence="6">
    <location>
        <begin position="179"/>
        <end position="220"/>
    </location>
</feature>
<reference evidence="8 9" key="1">
    <citation type="journal article" date="2019" name="PLoS Biol.">
        <title>Sex chromosomes control vertical transmission of feminizing Wolbachia symbionts in an isopod.</title>
        <authorList>
            <person name="Becking T."/>
            <person name="Chebbi M.A."/>
            <person name="Giraud I."/>
            <person name="Moumen B."/>
            <person name="Laverre T."/>
            <person name="Caubet Y."/>
            <person name="Peccoud J."/>
            <person name="Gilbert C."/>
            <person name="Cordaux R."/>
        </authorList>
    </citation>
    <scope>NUCLEOTIDE SEQUENCE [LARGE SCALE GENOMIC DNA]</scope>
    <source>
        <strain evidence="8">ANa2</strain>
        <tissue evidence="8">Whole body excluding digestive tract and cuticle</tissue>
    </source>
</reference>
<name>A0A5N5SZS9_9CRUS</name>
<evidence type="ECO:0000256" key="2">
    <source>
        <dbReference type="ARBA" id="ARBA00022574"/>
    </source>
</evidence>
<comment type="caution">
    <text evidence="8">The sequence shown here is derived from an EMBL/GenBank/DDBJ whole genome shotgun (WGS) entry which is preliminary data.</text>
</comment>
<dbReference type="PANTHER" id="PTHR22852:SF0">
    <property type="entry name" value="DENTICLELESS PROTEIN HOMOLOG"/>
    <property type="match status" value="1"/>
</dbReference>
<dbReference type="GO" id="GO:0007095">
    <property type="term" value="P:mitotic G2 DNA damage checkpoint signaling"/>
    <property type="evidence" value="ECO:0007669"/>
    <property type="project" value="TreeGrafter"/>
</dbReference>
<evidence type="ECO:0000256" key="7">
    <source>
        <dbReference type="SAM" id="MobiDB-lite"/>
    </source>
</evidence>
<dbReference type="SUPFAM" id="SSF50978">
    <property type="entry name" value="WD40 repeat-like"/>
    <property type="match status" value="1"/>
</dbReference>
<keyword evidence="2 6" id="KW-0853">WD repeat</keyword>
<dbReference type="EMBL" id="SEYY01018296">
    <property type="protein sequence ID" value="KAB7499457.1"/>
    <property type="molecule type" value="Genomic_DNA"/>
</dbReference>
<feature type="compositionally biased region" description="Polar residues" evidence="7">
    <location>
        <begin position="523"/>
        <end position="547"/>
    </location>
</feature>
<dbReference type="PANTHER" id="PTHR22852">
    <property type="entry name" value="LETHAL 2 DENTICLELESS PROTEIN RETINOIC ACID-REGULATED NUCLEAR MATRIX-ASSOCIATED PROTEIN"/>
    <property type="match status" value="1"/>
</dbReference>
<feature type="compositionally biased region" description="Polar residues" evidence="7">
    <location>
        <begin position="16"/>
        <end position="35"/>
    </location>
</feature>
<comment type="similarity">
    <text evidence="5">Belongs to the WD repeat cdt2 family.</text>
</comment>